<evidence type="ECO:0000256" key="7">
    <source>
        <dbReference type="ARBA" id="ARBA00022795"/>
    </source>
</evidence>
<dbReference type="SMART" id="SM00382">
    <property type="entry name" value="AAA"/>
    <property type="match status" value="1"/>
</dbReference>
<keyword evidence="9" id="KW-0342">GTP-binding</keyword>
<evidence type="ECO:0000256" key="1">
    <source>
        <dbReference type="ARBA" id="ARBA00004413"/>
    </source>
</evidence>
<dbReference type="InterPro" id="IPR027417">
    <property type="entry name" value="P-loop_NTPase"/>
</dbReference>
<evidence type="ECO:0000256" key="12">
    <source>
        <dbReference type="ARBA" id="ARBA00025337"/>
    </source>
</evidence>
<evidence type="ECO:0000256" key="8">
    <source>
        <dbReference type="ARBA" id="ARBA00022927"/>
    </source>
</evidence>
<keyword evidence="6" id="KW-0547">Nucleotide-binding</keyword>
<comment type="caution">
    <text evidence="17">The sequence shown here is derived from an EMBL/GenBank/DDBJ whole genome shotgun (WGS) entry which is preliminary data.</text>
</comment>
<evidence type="ECO:0000256" key="14">
    <source>
        <dbReference type="SAM" id="MobiDB-lite"/>
    </source>
</evidence>
<keyword evidence="11" id="KW-1006">Bacterial flagellum protein export</keyword>
<reference evidence="17" key="1">
    <citation type="journal article" date="2021" name="PeerJ">
        <title>Extensive microbial diversity within the chicken gut microbiome revealed by metagenomics and culture.</title>
        <authorList>
            <person name="Gilroy R."/>
            <person name="Ravi A."/>
            <person name="Getino M."/>
            <person name="Pursley I."/>
            <person name="Horton D.L."/>
            <person name="Alikhan N.F."/>
            <person name="Baker D."/>
            <person name="Gharbi K."/>
            <person name="Hall N."/>
            <person name="Watson M."/>
            <person name="Adriaenssens E.M."/>
            <person name="Foster-Nyarko E."/>
            <person name="Jarju S."/>
            <person name="Secka A."/>
            <person name="Antonio M."/>
            <person name="Oren A."/>
            <person name="Chaudhuri R.R."/>
            <person name="La Ragione R."/>
            <person name="Hildebrand F."/>
            <person name="Pallen M.J."/>
        </authorList>
    </citation>
    <scope>NUCLEOTIDE SEQUENCE</scope>
    <source>
        <strain evidence="17">USASDec5-558</strain>
    </source>
</reference>
<evidence type="ECO:0000256" key="13">
    <source>
        <dbReference type="NCBIfam" id="TIGR03499"/>
    </source>
</evidence>
<keyword evidence="17" id="KW-0969">Cilium</keyword>
<keyword evidence="10" id="KW-0472">Membrane</keyword>
<dbReference type="InterPro" id="IPR047040">
    <property type="entry name" value="FlhF__GTPase_dom"/>
</dbReference>
<protein>
    <recommendedName>
        <fullName evidence="3 13">Flagellar biosynthesis protein FlhF</fullName>
    </recommendedName>
</protein>
<keyword evidence="5" id="KW-1003">Cell membrane</keyword>
<keyword evidence="7" id="KW-1005">Bacterial flagellum biogenesis</keyword>
<dbReference type="PANTHER" id="PTHR43134:SF3">
    <property type="entry name" value="FLAGELLAR BIOSYNTHESIS PROTEIN FLHF"/>
    <property type="match status" value="1"/>
</dbReference>
<dbReference type="CDD" id="cd17873">
    <property type="entry name" value="FlhF"/>
    <property type="match status" value="1"/>
</dbReference>
<evidence type="ECO:0000256" key="5">
    <source>
        <dbReference type="ARBA" id="ARBA00022475"/>
    </source>
</evidence>
<dbReference type="GO" id="GO:0044781">
    <property type="term" value="P:bacterial-type flagellum organization"/>
    <property type="evidence" value="ECO:0007669"/>
    <property type="project" value="UniProtKB-UniRule"/>
</dbReference>
<dbReference type="NCBIfam" id="TIGR03499">
    <property type="entry name" value="FlhF"/>
    <property type="match status" value="1"/>
</dbReference>
<dbReference type="SUPFAM" id="SSF52540">
    <property type="entry name" value="P-loop containing nucleoside triphosphate hydrolases"/>
    <property type="match status" value="1"/>
</dbReference>
<dbReference type="GO" id="GO:0005886">
    <property type="term" value="C:plasma membrane"/>
    <property type="evidence" value="ECO:0007669"/>
    <property type="project" value="UniProtKB-SubCell"/>
</dbReference>
<keyword evidence="8" id="KW-0653">Protein transport</keyword>
<dbReference type="Pfam" id="PF00448">
    <property type="entry name" value="SRP54"/>
    <property type="match status" value="1"/>
</dbReference>
<comment type="subcellular location">
    <subcellularLocation>
        <location evidence="1">Cell membrane</location>
        <topology evidence="1">Peripheral membrane protein</topology>
        <orientation evidence="1">Cytoplasmic side</orientation>
    </subcellularLocation>
</comment>
<evidence type="ECO:0000259" key="16">
    <source>
        <dbReference type="SMART" id="SM00962"/>
    </source>
</evidence>
<evidence type="ECO:0000256" key="3">
    <source>
        <dbReference type="ARBA" id="ARBA00014919"/>
    </source>
</evidence>
<dbReference type="GO" id="GO:0006614">
    <property type="term" value="P:SRP-dependent cotranslational protein targeting to membrane"/>
    <property type="evidence" value="ECO:0007669"/>
    <property type="project" value="UniProtKB-UniRule"/>
</dbReference>
<gene>
    <name evidence="17" type="primary">flhF</name>
    <name evidence="17" type="ORF">H9850_03945</name>
</gene>
<proteinExistence type="inferred from homology"/>
<dbReference type="InterPro" id="IPR000897">
    <property type="entry name" value="SRP54_GTPase_dom"/>
</dbReference>
<comment type="function">
    <text evidence="12">Necessary for flagellar biosynthesis. May be involved in translocation of the flagellum.</text>
</comment>
<feature type="domain" description="AAA+ ATPase" evidence="15">
    <location>
        <begin position="601"/>
        <end position="772"/>
    </location>
</feature>
<dbReference type="PANTHER" id="PTHR43134">
    <property type="entry name" value="SIGNAL RECOGNITION PARTICLE RECEPTOR SUBUNIT ALPHA"/>
    <property type="match status" value="1"/>
</dbReference>
<evidence type="ECO:0000256" key="4">
    <source>
        <dbReference type="ARBA" id="ARBA00022448"/>
    </source>
</evidence>
<evidence type="ECO:0000256" key="11">
    <source>
        <dbReference type="ARBA" id="ARBA00023225"/>
    </source>
</evidence>
<keyword evidence="17" id="KW-0966">Cell projection</keyword>
<evidence type="ECO:0000259" key="15">
    <source>
        <dbReference type="SMART" id="SM00382"/>
    </source>
</evidence>
<dbReference type="Proteomes" id="UP000886829">
    <property type="component" value="Unassembled WGS sequence"/>
</dbReference>
<dbReference type="GO" id="GO:0005047">
    <property type="term" value="F:signal recognition particle binding"/>
    <property type="evidence" value="ECO:0007669"/>
    <property type="project" value="TreeGrafter"/>
</dbReference>
<feature type="region of interest" description="Disordered" evidence="14">
    <location>
        <begin position="372"/>
        <end position="416"/>
    </location>
</feature>
<evidence type="ECO:0000313" key="17">
    <source>
        <dbReference type="EMBL" id="HIX56609.1"/>
    </source>
</evidence>
<dbReference type="EMBL" id="DXEV01000079">
    <property type="protein sequence ID" value="HIX56609.1"/>
    <property type="molecule type" value="Genomic_DNA"/>
</dbReference>
<sequence>MREALTMVKDELGADAIIMSNKRVATGVEIVAGVESLPAPMAVPNGMAGLPNGMPTPNGMAGLPNGMAMPQGQVALGYAQEQYPAQGYAPAQGMSPAQGMGQGMGPAQGMGMGAPGANTLNGGGNGHQIGSALANLANAIAMSGQQRVLSNEGITLNSPELAASLESNPDFRQAQTQNSAMGSMPMVPMPSGPVVPNVPAVPSTAAPLSAQDPAEEARKAASNKHQAYAKSLIEILERQNTMSKEQGAQLMEDIAAQQNAKSNRMAPPAGFADAASGLNGPAAPRALGNQAAVGTFSANNPNIPSSSATPRFVENQQGMGFAPMPAATAMSGSPASAASANTAVPLRSAVPAAAPDSIKAQTMGAQGLQAPLPVSQNQQGRPQVSPVSPLPAGASNAGNVASESPAYGGMRSVDEDSLKGTGVSRIINPIEGEDDDMANDPMKKAGPSRIDPSLDEDADLFKTPPLPLSQQREFKNFFGKSKARQEKEDYESRAGIETYRQGGADATVVRQDLEKMRAEVENIRKLLQFELAGLLQDNRSRNEPVKAMIYKLLHSVGFSDTVSDLLVNRLPAEISFNSAWREIVKLLERSIVVGDDEIISQGGIVTLIGPAGVGKTTTLAKLAARFVMRYGPQRVAIITADHYRIGAVEQIKTYGRIMGCATFAVKNLSELPQLLYTLSDKSLILVDTAGVGFKDERFNTQLSQLKLQASLKLKHYLVLPCTTQRKVLQHAYEHFSVVGLTGLILTKIDECQNLGDALSLCIEMKLPISYITDGQRVPEDLDIPNPHSLAHRALSAIEDDAAQRSLAASKQQ</sequence>
<name>A0A9D1WCC5_9GAMM</name>
<dbReference type="Gene3D" id="3.40.50.300">
    <property type="entry name" value="P-loop containing nucleotide triphosphate hydrolases"/>
    <property type="match status" value="1"/>
</dbReference>
<evidence type="ECO:0000256" key="6">
    <source>
        <dbReference type="ARBA" id="ARBA00022741"/>
    </source>
</evidence>
<evidence type="ECO:0000313" key="18">
    <source>
        <dbReference type="Proteomes" id="UP000886829"/>
    </source>
</evidence>
<dbReference type="FunFam" id="3.40.50.300:FF:000695">
    <property type="entry name" value="Flagellar biosynthesis regulator FlhF"/>
    <property type="match status" value="1"/>
</dbReference>
<reference evidence="17" key="2">
    <citation type="submission" date="2021-04" db="EMBL/GenBank/DDBJ databases">
        <authorList>
            <person name="Gilroy R."/>
        </authorList>
    </citation>
    <scope>NUCLEOTIDE SEQUENCE</scope>
    <source>
        <strain evidence="17">USASDec5-558</strain>
    </source>
</reference>
<dbReference type="GO" id="GO:0003924">
    <property type="term" value="F:GTPase activity"/>
    <property type="evidence" value="ECO:0007669"/>
    <property type="project" value="UniProtKB-UniRule"/>
</dbReference>
<accession>A0A9D1WCC5</accession>
<feature type="domain" description="SRP54-type proteins GTP-binding" evidence="16">
    <location>
        <begin position="602"/>
        <end position="795"/>
    </location>
</feature>
<organism evidence="17 18">
    <name type="scientific">Candidatus Anaerobiospirillum pullistercoris</name>
    <dbReference type="NCBI Taxonomy" id="2838452"/>
    <lineage>
        <taxon>Bacteria</taxon>
        <taxon>Pseudomonadati</taxon>
        <taxon>Pseudomonadota</taxon>
        <taxon>Gammaproteobacteria</taxon>
        <taxon>Aeromonadales</taxon>
        <taxon>Succinivibrionaceae</taxon>
        <taxon>Anaerobiospirillum</taxon>
    </lineage>
</organism>
<keyword evidence="4" id="KW-0813">Transport</keyword>
<comment type="similarity">
    <text evidence="2">Belongs to the GTP-binding SRP family.</text>
</comment>
<dbReference type="GO" id="GO:0015031">
    <property type="term" value="P:protein transport"/>
    <property type="evidence" value="ECO:0007669"/>
    <property type="project" value="UniProtKB-KW"/>
</dbReference>
<dbReference type="InterPro" id="IPR003593">
    <property type="entry name" value="AAA+_ATPase"/>
</dbReference>
<dbReference type="AlphaFoldDB" id="A0A9D1WCC5"/>
<dbReference type="SMART" id="SM00962">
    <property type="entry name" value="SRP54"/>
    <property type="match status" value="1"/>
</dbReference>
<feature type="compositionally biased region" description="Polar residues" evidence="14">
    <location>
        <begin position="374"/>
        <end position="386"/>
    </location>
</feature>
<keyword evidence="17" id="KW-0282">Flagellum</keyword>
<dbReference type="InterPro" id="IPR020006">
    <property type="entry name" value="FlhF"/>
</dbReference>
<evidence type="ECO:0000256" key="2">
    <source>
        <dbReference type="ARBA" id="ARBA00008531"/>
    </source>
</evidence>
<evidence type="ECO:0000256" key="10">
    <source>
        <dbReference type="ARBA" id="ARBA00023136"/>
    </source>
</evidence>
<evidence type="ECO:0000256" key="9">
    <source>
        <dbReference type="ARBA" id="ARBA00023134"/>
    </source>
</evidence>
<dbReference type="GO" id="GO:0005525">
    <property type="term" value="F:GTP binding"/>
    <property type="evidence" value="ECO:0007669"/>
    <property type="project" value="UniProtKB-UniRule"/>
</dbReference>